<dbReference type="GO" id="GO:0030896">
    <property type="term" value="C:checkpoint clamp complex"/>
    <property type="evidence" value="ECO:0007669"/>
    <property type="project" value="InterPro"/>
</dbReference>
<feature type="compositionally biased region" description="Low complexity" evidence="1">
    <location>
        <begin position="374"/>
        <end position="383"/>
    </location>
</feature>
<organism evidence="2 3">
    <name type="scientific">Acrobeloides nanus</name>
    <dbReference type="NCBI Taxonomy" id="290746"/>
    <lineage>
        <taxon>Eukaryota</taxon>
        <taxon>Metazoa</taxon>
        <taxon>Ecdysozoa</taxon>
        <taxon>Nematoda</taxon>
        <taxon>Chromadorea</taxon>
        <taxon>Rhabditida</taxon>
        <taxon>Tylenchina</taxon>
        <taxon>Cephalobomorpha</taxon>
        <taxon>Cephaloboidea</taxon>
        <taxon>Cephalobidae</taxon>
        <taxon>Acrobeloides</taxon>
    </lineage>
</organism>
<dbReference type="SUPFAM" id="SSF55979">
    <property type="entry name" value="DNA clamp"/>
    <property type="match status" value="2"/>
</dbReference>
<dbReference type="WBParaSite" id="ACRNAN_scaffold8208.g7828.t1">
    <property type="protein sequence ID" value="ACRNAN_scaffold8208.g7828.t1"/>
    <property type="gene ID" value="ACRNAN_scaffold8208.g7828"/>
</dbReference>
<dbReference type="Proteomes" id="UP000887540">
    <property type="component" value="Unplaced"/>
</dbReference>
<dbReference type="Gene3D" id="3.70.10.10">
    <property type="match status" value="1"/>
</dbReference>
<keyword evidence="2" id="KW-1185">Reference proteome</keyword>
<dbReference type="PANTHER" id="PTHR15237:SF0">
    <property type="entry name" value="CELL CYCLE CHECKPOINT CONTROL PROTEIN"/>
    <property type="match status" value="1"/>
</dbReference>
<evidence type="ECO:0000313" key="3">
    <source>
        <dbReference type="WBParaSite" id="ACRNAN_scaffold8208.g7828.t1"/>
    </source>
</evidence>
<reference evidence="3" key="1">
    <citation type="submission" date="2022-11" db="UniProtKB">
        <authorList>
            <consortium name="WormBaseParasite"/>
        </authorList>
    </citation>
    <scope>IDENTIFICATION</scope>
</reference>
<feature type="region of interest" description="Disordered" evidence="1">
    <location>
        <begin position="370"/>
        <end position="395"/>
    </location>
</feature>
<evidence type="ECO:0000256" key="1">
    <source>
        <dbReference type="SAM" id="MobiDB-lite"/>
    </source>
</evidence>
<dbReference type="Pfam" id="PF04139">
    <property type="entry name" value="Rad9"/>
    <property type="match status" value="1"/>
</dbReference>
<sequence length="527" mass="59507">MSAVIMDHGETSTRMDIEVARGFDNNPMLSPLKNQNQDGSGGFFGSGFDYGKLNNNNNRKMSSSEKDISPDEIVLNTGAKFEIGPHLETFSKAVMALAKISESLILVPTREGLHLRAINDTKSAVAIIYFATTFFSDYDVSQIDSDENAKNYVKISMRAAMDLFKRHKKIGDTNISCILRIDPKVDYMVVDFWQTSDCAKSVKISLRDCNPQKEFGSMKDDKNDSSNYIRIPAKTLINYLDQMGKDTDDIIIKAMGDEFSITKYIPEERDKKKEKKTEAKLETSLFEEYQIPRPTTLMINTKYLRPILILADHLAISVSLHFDEPGVPIIVSLENNIDFTADFILATTDADERGDAGSITTVAAALAKEARKTNSSQNSLSSSHTQRVQPPKSAQRLARVRIQSESPIRVTQFAEKLPPTAPMSMAASPQEIQELQQENLDPVFQTTQIPPYDRSERDNQINEYFFQTPQALQKERQPNFEADFTPSPEPAKRFKHYFLSVSQVTLDKHDLFNDEEVIIYDSDKEDE</sequence>
<name>A0A914EGN4_9BILA</name>
<dbReference type="GO" id="GO:0031573">
    <property type="term" value="P:mitotic intra-S DNA damage checkpoint signaling"/>
    <property type="evidence" value="ECO:0007669"/>
    <property type="project" value="TreeGrafter"/>
</dbReference>
<protein>
    <submittedName>
        <fullName evidence="3">Uncharacterized protein</fullName>
    </submittedName>
</protein>
<dbReference type="GO" id="GO:0006281">
    <property type="term" value="P:DNA repair"/>
    <property type="evidence" value="ECO:0007669"/>
    <property type="project" value="TreeGrafter"/>
</dbReference>
<dbReference type="PANTHER" id="PTHR15237">
    <property type="entry name" value="DNA REPAIR PROTEIN RAD9"/>
    <property type="match status" value="1"/>
</dbReference>
<dbReference type="GO" id="GO:0071479">
    <property type="term" value="P:cellular response to ionizing radiation"/>
    <property type="evidence" value="ECO:0007669"/>
    <property type="project" value="TreeGrafter"/>
</dbReference>
<dbReference type="GO" id="GO:0000076">
    <property type="term" value="P:DNA replication checkpoint signaling"/>
    <property type="evidence" value="ECO:0007669"/>
    <property type="project" value="TreeGrafter"/>
</dbReference>
<proteinExistence type="predicted"/>
<dbReference type="InterPro" id="IPR046938">
    <property type="entry name" value="DNA_clamp_sf"/>
</dbReference>
<dbReference type="InterPro" id="IPR007268">
    <property type="entry name" value="Rad9/Ddc1"/>
</dbReference>
<dbReference type="AlphaFoldDB" id="A0A914EGN4"/>
<accession>A0A914EGN4</accession>
<evidence type="ECO:0000313" key="2">
    <source>
        <dbReference type="Proteomes" id="UP000887540"/>
    </source>
</evidence>